<organism evidence="2 3">
    <name type="scientific">Pectobacterium aroidearum</name>
    <dbReference type="NCBI Taxonomy" id="1201031"/>
    <lineage>
        <taxon>Bacteria</taxon>
        <taxon>Pseudomonadati</taxon>
        <taxon>Pseudomonadota</taxon>
        <taxon>Gammaproteobacteria</taxon>
        <taxon>Enterobacterales</taxon>
        <taxon>Pectobacteriaceae</taxon>
        <taxon>Pectobacterium</taxon>
    </lineage>
</organism>
<comment type="caution">
    <text evidence="2">The sequence shown here is derived from an EMBL/GenBank/DDBJ whole genome shotgun (WGS) entry which is preliminary data.</text>
</comment>
<evidence type="ECO:0000256" key="1">
    <source>
        <dbReference type="SAM" id="MobiDB-lite"/>
    </source>
</evidence>
<proteinExistence type="predicted"/>
<gene>
    <name evidence="2" type="ORF">H2Y56_10505</name>
</gene>
<accession>A0ABR5ZDH2</accession>
<sequence length="362" mass="41215">MKINRNNLNSIMESDSVEKTRQSIPESSSSLPSNSSADPYSFIAKVKSYLNNKIKVSNDIKSIGDCLFVLVPNDIKRNLENLGQEVNRFFSFTAINIKGKVILSLDTNLSRVRIIDTEYDKCNSDIDIQNMFSSEIDNILKLNPKTLCYARYENENSVLTSYPEGDENEGESSPIITKKVIYNCSDLEKHTNDFYSKELMYPSSTMMIWDSQKEFTLTKKAETRISVRLADSLQNKLGPENVISEGNVNSGRMDIYICPGAMTEEHGPCVIELKVLRNGNGVSHDRRWLYKGVLQARDYAADKNAKSKYLLSFDGREKCITIDSIIKLANRYSVKYINYRLYNKTDQARDEEVEMLVGPIDD</sequence>
<feature type="compositionally biased region" description="Polar residues" evidence="1">
    <location>
        <begin position="1"/>
        <end position="13"/>
    </location>
</feature>
<evidence type="ECO:0000313" key="2">
    <source>
        <dbReference type="EMBL" id="MBA5232546.1"/>
    </source>
</evidence>
<protein>
    <submittedName>
        <fullName evidence="2">Uncharacterized protein</fullName>
    </submittedName>
</protein>
<dbReference type="EMBL" id="JACERK010000004">
    <property type="protein sequence ID" value="MBA5232546.1"/>
    <property type="molecule type" value="Genomic_DNA"/>
</dbReference>
<feature type="region of interest" description="Disordered" evidence="1">
    <location>
        <begin position="1"/>
        <end position="36"/>
    </location>
</feature>
<keyword evidence="3" id="KW-1185">Reference proteome</keyword>
<dbReference type="Proteomes" id="UP000530038">
    <property type="component" value="Unassembled WGS sequence"/>
</dbReference>
<feature type="compositionally biased region" description="Low complexity" evidence="1">
    <location>
        <begin position="23"/>
        <end position="36"/>
    </location>
</feature>
<reference evidence="2 3" key="1">
    <citation type="submission" date="2020-07" db="EMBL/GenBank/DDBJ databases">
        <title>Characterization of Pectobacterium aroidearum strains causing soft rot on Amorphophallus konjac.</title>
        <authorList>
            <person name="Xie H."/>
        </authorList>
    </citation>
    <scope>NUCLEOTIDE SEQUENCE [LARGE SCALE GENOMIC DNA]</scope>
    <source>
        <strain evidence="2 3">MY10</strain>
    </source>
</reference>
<name>A0ABR5ZDH2_9GAMM</name>
<evidence type="ECO:0000313" key="3">
    <source>
        <dbReference type="Proteomes" id="UP000530038"/>
    </source>
</evidence>